<gene>
    <name evidence="2" type="ORF">MKW98_023451</name>
</gene>
<reference evidence="2" key="1">
    <citation type="submission" date="2022-04" db="EMBL/GenBank/DDBJ databases">
        <title>A functionally conserved STORR gene fusion in Papaver species that diverged 16.8 million years ago.</title>
        <authorList>
            <person name="Catania T."/>
        </authorList>
    </citation>
    <scope>NUCLEOTIDE SEQUENCE</scope>
    <source>
        <strain evidence="2">S-188037</strain>
    </source>
</reference>
<sequence>MTKYLNSASDLVSFHGYFRMFILTIIGDCSRLFRMDVFLPYPMPTSVIYLVEGMQVYRYSADVHSRYHARLDSYSLYRLLSLFYQTMGGYIKFQFYVRVVGTQRWFTGNYTLHVFLVVISFSCEWVPAVFWSVRILLTQLLELWFSPTMRSSWIESLAMGMNLLVWTDDYILFSVLTSEVYERILISEGAAYYVGKHCNTRSQNFKDDYFYMLLKQLPYTIDFTKVYFFIHKIPITSICSSLPTAEYSRLIFDRGKEIEDVERFSSYNRNVSKFYITSYLFDSNGLIFTDACDDKYAHEFILKLVYHLLLLLGISNVFEFDIKGNRCDASKLVNEMSQQDYILRSALILQMARKNEFGSAPELYGQLIITVTSLAQMVKAGEKFMKMEIPTKISAMLFVWDLIILRESNLLVFSYEFEFTVFSFGLWSMEGDSSYAFTEFRLGGPISISCHDIRMFSSDFYMVGNWKRSRFIQQHGYGMCILQTLNITSL</sequence>
<dbReference type="EMBL" id="JAJJMB010007708">
    <property type="protein sequence ID" value="KAI3927850.1"/>
    <property type="molecule type" value="Genomic_DNA"/>
</dbReference>
<proteinExistence type="predicted"/>
<evidence type="ECO:0000313" key="2">
    <source>
        <dbReference type="EMBL" id="KAI3927850.1"/>
    </source>
</evidence>
<protein>
    <submittedName>
        <fullName evidence="2">Uncharacterized protein</fullName>
    </submittedName>
</protein>
<name>A0AAD4SYY3_9MAGN</name>
<evidence type="ECO:0000256" key="1">
    <source>
        <dbReference type="SAM" id="Phobius"/>
    </source>
</evidence>
<keyword evidence="3" id="KW-1185">Reference proteome</keyword>
<feature type="transmembrane region" description="Helical" evidence="1">
    <location>
        <begin position="113"/>
        <end position="137"/>
    </location>
</feature>
<comment type="caution">
    <text evidence="2">The sequence shown here is derived from an EMBL/GenBank/DDBJ whole genome shotgun (WGS) entry which is preliminary data.</text>
</comment>
<evidence type="ECO:0000313" key="3">
    <source>
        <dbReference type="Proteomes" id="UP001202328"/>
    </source>
</evidence>
<keyword evidence="1" id="KW-1133">Transmembrane helix</keyword>
<dbReference type="Proteomes" id="UP001202328">
    <property type="component" value="Unassembled WGS sequence"/>
</dbReference>
<accession>A0AAD4SYY3</accession>
<feature type="transmembrane region" description="Helical" evidence="1">
    <location>
        <begin position="76"/>
        <end position="93"/>
    </location>
</feature>
<dbReference type="AlphaFoldDB" id="A0AAD4SYY3"/>
<keyword evidence="1" id="KW-0812">Transmembrane</keyword>
<keyword evidence="1" id="KW-0472">Membrane</keyword>
<organism evidence="2 3">
    <name type="scientific">Papaver atlanticum</name>
    <dbReference type="NCBI Taxonomy" id="357466"/>
    <lineage>
        <taxon>Eukaryota</taxon>
        <taxon>Viridiplantae</taxon>
        <taxon>Streptophyta</taxon>
        <taxon>Embryophyta</taxon>
        <taxon>Tracheophyta</taxon>
        <taxon>Spermatophyta</taxon>
        <taxon>Magnoliopsida</taxon>
        <taxon>Ranunculales</taxon>
        <taxon>Papaveraceae</taxon>
        <taxon>Papaveroideae</taxon>
        <taxon>Papaver</taxon>
    </lineage>
</organism>